<evidence type="ECO:0000313" key="2">
    <source>
        <dbReference type="EMBL" id="MDL2406232.1"/>
    </source>
</evidence>
<gene>
    <name evidence="2" type="ORF">PY650_11290</name>
</gene>
<comment type="caution">
    <text evidence="2">The sequence shown here is derived from an EMBL/GenBank/DDBJ whole genome shotgun (WGS) entry which is preliminary data.</text>
</comment>
<sequence>MTGKPVWHFQTVHNDVCDYDLGS</sequence>
<dbReference type="InterPro" id="IPR002372">
    <property type="entry name" value="PQQ_rpt_dom"/>
</dbReference>
<dbReference type="InterPro" id="IPR011047">
    <property type="entry name" value="Quinoprotein_ADH-like_sf"/>
</dbReference>
<dbReference type="EMBL" id="JARFYN010000011">
    <property type="protein sequence ID" value="MDL2406232.1"/>
    <property type="molecule type" value="Genomic_DNA"/>
</dbReference>
<dbReference type="RefSeq" id="WP_285879339.1">
    <property type="nucleotide sequence ID" value="NZ_JARFYN010000011.1"/>
</dbReference>
<feature type="domain" description="Pyrrolo-quinoline quinone repeat" evidence="1">
    <location>
        <begin position="2"/>
        <end position="22"/>
    </location>
</feature>
<evidence type="ECO:0000313" key="3">
    <source>
        <dbReference type="Proteomes" id="UP001172630"/>
    </source>
</evidence>
<protein>
    <recommendedName>
        <fullName evidence="1">Pyrrolo-quinoline quinone repeat domain-containing protein</fullName>
    </recommendedName>
</protein>
<name>A0ABT7KDI0_9HYPH</name>
<dbReference type="Pfam" id="PF01011">
    <property type="entry name" value="PQQ"/>
    <property type="match status" value="1"/>
</dbReference>
<dbReference type="Proteomes" id="UP001172630">
    <property type="component" value="Unassembled WGS sequence"/>
</dbReference>
<reference evidence="2" key="1">
    <citation type="submission" date="2023-06" db="EMBL/GenBank/DDBJ databases">
        <title>Phylogenetic Diversity of Rhizobium strains.</title>
        <authorList>
            <person name="Moura F.T."/>
            <person name="Helene L.C.F."/>
            <person name="Hungria M."/>
        </authorList>
    </citation>
    <scope>NUCLEOTIDE SEQUENCE</scope>
    <source>
        <strain evidence="2">CCGE524</strain>
    </source>
</reference>
<evidence type="ECO:0000259" key="1">
    <source>
        <dbReference type="Pfam" id="PF01011"/>
    </source>
</evidence>
<dbReference type="SUPFAM" id="SSF50998">
    <property type="entry name" value="Quinoprotein alcohol dehydrogenase-like"/>
    <property type="match status" value="1"/>
</dbReference>
<proteinExistence type="predicted"/>
<organism evidence="2 3">
    <name type="scientific">Rhizobium calliandrae</name>
    <dbReference type="NCBI Taxonomy" id="1312182"/>
    <lineage>
        <taxon>Bacteria</taxon>
        <taxon>Pseudomonadati</taxon>
        <taxon>Pseudomonadota</taxon>
        <taxon>Alphaproteobacteria</taxon>
        <taxon>Hyphomicrobiales</taxon>
        <taxon>Rhizobiaceae</taxon>
        <taxon>Rhizobium/Agrobacterium group</taxon>
        <taxon>Rhizobium</taxon>
    </lineage>
</organism>
<accession>A0ABT7KDI0</accession>
<keyword evidence="3" id="KW-1185">Reference proteome</keyword>
<dbReference type="Gene3D" id="2.140.10.10">
    <property type="entry name" value="Quinoprotein alcohol dehydrogenase-like superfamily"/>
    <property type="match status" value="1"/>
</dbReference>